<reference evidence="1" key="1">
    <citation type="submission" date="2016-10" db="EMBL/GenBank/DDBJ databases">
        <authorList>
            <person name="Benchimol M."/>
            <person name="Almeida L.G."/>
            <person name="Vasconcelos A.T."/>
            <person name="Perreira-Neves A."/>
            <person name="Rosa I.A."/>
            <person name="Tasca T."/>
            <person name="Bogo M.R."/>
            <person name="de Souza W."/>
        </authorList>
    </citation>
    <scope>NUCLEOTIDE SEQUENCE [LARGE SCALE GENOMIC DNA]</scope>
    <source>
        <strain evidence="1">K</strain>
    </source>
</reference>
<organism evidence="1 2">
    <name type="scientific">Tritrichomonas foetus</name>
    <dbReference type="NCBI Taxonomy" id="1144522"/>
    <lineage>
        <taxon>Eukaryota</taxon>
        <taxon>Metamonada</taxon>
        <taxon>Parabasalia</taxon>
        <taxon>Tritrichomonadida</taxon>
        <taxon>Tritrichomonadidae</taxon>
        <taxon>Tritrichomonas</taxon>
    </lineage>
</organism>
<evidence type="ECO:0000313" key="1">
    <source>
        <dbReference type="EMBL" id="OHS97666.1"/>
    </source>
</evidence>
<sequence length="613" mass="69049">MLQNDEINEVIQKALFDADSKKNRNNEDFEKEMLPGTYVIGQWIIELAHPLTGPTAREIQGYSTSQNYYAIVVDKSKIYDSATVITDPVEQKYYILEEEIRKVELESDMANGREIRVFNKKEIDKMQVFTRVQMNSRFEVKANEQDELCEIGLSGVDCTKSFSYQWDEANDQPQLKDYLNGKLQAGVGVISSFTFDVDMDLYWAGFYLKAEIGARLEAGALIEIPAEIEIGSVKLFEQAFNLLNGLTSLSLFGTSIGLTLKIGVAASIKDIKITFGKPIRYYKGYEITVSKVYTLSSETGFEQSKWITSVNPKNDEFNLKSAVDNLLTEIMLRASPTLSLSLTLAVEWGSPFASIGVRLDFSVPMSFGLDFATCSMPYVAGSIGLSLDAVLNIPEIKLSKFTIFDGYKQSYNIFSVDSGTMCLYDPNLNVEEKENSYISKIFDTDNLIYFECTAGSSNVNLNLIVQVDTNEGSLKRDLMYLQVKPNNQVQFSYITLDKNLDPKITVYIQNWGAGSSVETKQIFQKNLGQISETEDISSSELEAYCKLKLIKIQSKDVDFGKYIDQDTNVKAITFKAKTSSTSIGEKYIPISFNDKITVQETYYYPVYQNPSQF</sequence>
<comment type="caution">
    <text evidence="1">The sequence shown here is derived from an EMBL/GenBank/DDBJ whole genome shotgun (WGS) entry which is preliminary data.</text>
</comment>
<dbReference type="VEuPathDB" id="TrichDB:TRFO_36094"/>
<name>A0A1J4JET2_9EUKA</name>
<dbReference type="EMBL" id="MLAK01001102">
    <property type="protein sequence ID" value="OHS97666.1"/>
    <property type="molecule type" value="Genomic_DNA"/>
</dbReference>
<dbReference type="GeneID" id="94845331"/>
<dbReference type="AlphaFoldDB" id="A0A1J4JET2"/>
<protein>
    <submittedName>
        <fullName evidence="1">Uncharacterized protein</fullName>
    </submittedName>
</protein>
<dbReference type="RefSeq" id="XP_068350803.1">
    <property type="nucleotide sequence ID" value="XM_068510627.1"/>
</dbReference>
<dbReference type="Proteomes" id="UP000179807">
    <property type="component" value="Unassembled WGS sequence"/>
</dbReference>
<evidence type="ECO:0000313" key="2">
    <source>
        <dbReference type="Proteomes" id="UP000179807"/>
    </source>
</evidence>
<proteinExistence type="predicted"/>
<accession>A0A1J4JET2</accession>
<keyword evidence="2" id="KW-1185">Reference proteome</keyword>
<gene>
    <name evidence="1" type="ORF">TRFO_36094</name>
</gene>